<feature type="region of interest" description="Disordered" evidence="1">
    <location>
        <begin position="29"/>
        <end position="63"/>
    </location>
</feature>
<dbReference type="AlphaFoldDB" id="A0A4R0JNJ5"/>
<dbReference type="Proteomes" id="UP000292695">
    <property type="component" value="Unassembled WGS sequence"/>
</dbReference>
<evidence type="ECO:0000313" key="3">
    <source>
        <dbReference type="Proteomes" id="UP000292695"/>
    </source>
</evidence>
<evidence type="ECO:0000256" key="1">
    <source>
        <dbReference type="SAM" id="MobiDB-lite"/>
    </source>
</evidence>
<organism evidence="2 3">
    <name type="scientific">Kribbella sindirgiensis</name>
    <dbReference type="NCBI Taxonomy" id="1124744"/>
    <lineage>
        <taxon>Bacteria</taxon>
        <taxon>Bacillati</taxon>
        <taxon>Actinomycetota</taxon>
        <taxon>Actinomycetes</taxon>
        <taxon>Propionibacteriales</taxon>
        <taxon>Kribbellaceae</taxon>
        <taxon>Kribbella</taxon>
    </lineage>
</organism>
<accession>A0A4R0JNJ5</accession>
<evidence type="ECO:0000313" key="2">
    <source>
        <dbReference type="EMBL" id="TCC43525.1"/>
    </source>
</evidence>
<comment type="caution">
    <text evidence="2">The sequence shown here is derived from an EMBL/GenBank/DDBJ whole genome shotgun (WGS) entry which is preliminary data.</text>
</comment>
<sequence>MADTQESGEHKDGGWSRFDAQNFKAALDGVSKGDGKASAESKGEKPKTGALRDIGSALEGNDR</sequence>
<protein>
    <submittedName>
        <fullName evidence="2">Uncharacterized protein</fullName>
    </submittedName>
</protein>
<name>A0A4R0JNJ5_9ACTN</name>
<dbReference type="EMBL" id="SJKA01000001">
    <property type="protein sequence ID" value="TCC43525.1"/>
    <property type="molecule type" value="Genomic_DNA"/>
</dbReference>
<gene>
    <name evidence="2" type="ORF">E0H50_03460</name>
</gene>
<feature type="compositionally biased region" description="Basic and acidic residues" evidence="1">
    <location>
        <begin position="31"/>
        <end position="47"/>
    </location>
</feature>
<dbReference type="RefSeq" id="WP_131284573.1">
    <property type="nucleotide sequence ID" value="NZ_SJKA01000001.1"/>
</dbReference>
<proteinExistence type="predicted"/>
<keyword evidence="3" id="KW-1185">Reference proteome</keyword>
<reference evidence="2 3" key="1">
    <citation type="submission" date="2019-02" db="EMBL/GenBank/DDBJ databases">
        <title>Kribbella capetownensis sp. nov. and Kribbella speibonae sp. nov., isolated from soil.</title>
        <authorList>
            <person name="Curtis S.M."/>
            <person name="Norton I."/>
            <person name="Everest G.J."/>
            <person name="Meyers P.R."/>
        </authorList>
    </citation>
    <scope>NUCLEOTIDE SEQUENCE [LARGE SCALE GENOMIC DNA]</scope>
    <source>
        <strain evidence="2 3">DSM 27082</strain>
    </source>
</reference>